<dbReference type="eggNOG" id="ENOG502QQM5">
    <property type="taxonomic scope" value="Eukaryota"/>
</dbReference>
<dbReference type="Gene3D" id="2.70.98.10">
    <property type="match status" value="1"/>
</dbReference>
<dbReference type="Pfam" id="PF14683">
    <property type="entry name" value="CBM-like"/>
    <property type="match status" value="1"/>
</dbReference>
<dbReference type="AlphaFoldDB" id="A0A1S3B1X3"/>
<dbReference type="InterPro" id="IPR051850">
    <property type="entry name" value="Polysacch_Lyase_4"/>
</dbReference>
<evidence type="ECO:0000256" key="5">
    <source>
        <dbReference type="ARBA" id="ARBA00022525"/>
    </source>
</evidence>
<dbReference type="Pfam" id="PF06045">
    <property type="entry name" value="Rhamnogal_lyase"/>
    <property type="match status" value="1"/>
</dbReference>
<dbReference type="EC" id="4.2.2.23" evidence="4"/>
<evidence type="ECO:0000313" key="12">
    <source>
        <dbReference type="RefSeq" id="XP_008440517.2"/>
    </source>
</evidence>
<keyword evidence="11" id="KW-1185">Reference proteome</keyword>
<dbReference type="GO" id="GO:0030246">
    <property type="term" value="F:carbohydrate binding"/>
    <property type="evidence" value="ECO:0007669"/>
    <property type="project" value="InterPro"/>
</dbReference>
<evidence type="ECO:0000256" key="6">
    <source>
        <dbReference type="ARBA" id="ARBA00022729"/>
    </source>
</evidence>
<dbReference type="GO" id="GO:0005975">
    <property type="term" value="P:carbohydrate metabolic process"/>
    <property type="evidence" value="ECO:0007669"/>
    <property type="project" value="InterPro"/>
</dbReference>
<dbReference type="CDD" id="cd10317">
    <property type="entry name" value="RGL4_C"/>
    <property type="match status" value="1"/>
</dbReference>
<comment type="catalytic activity">
    <reaction evidence="1">
        <text>Endotype eliminative cleavage of L-alpha-rhamnopyranosyl-(1-&gt;4)-alpha-D-galactopyranosyluronic acid bonds of rhamnogalacturonan I domains in ramified hairy regions of pectin leaving L-rhamnopyranose at the reducing end and 4-deoxy-4,5-unsaturated D-galactopyranosyluronic acid at the non-reducing end.</text>
        <dbReference type="EC" id="4.2.2.23"/>
    </reaction>
</comment>
<feature type="chain" id="PRO_5010813637" description="rhamnogalacturonan endolyase" evidence="8">
    <location>
        <begin position="38"/>
        <end position="696"/>
    </location>
</feature>
<feature type="domain" description="Rhamnogalacturonan lyase" evidence="10">
    <location>
        <begin position="411"/>
        <end position="484"/>
    </location>
</feature>
<protein>
    <recommendedName>
        <fullName evidence="4">rhamnogalacturonan endolyase</fullName>
        <ecNumber evidence="4">4.2.2.23</ecNumber>
    </recommendedName>
</protein>
<keyword evidence="7 12" id="KW-0456">Lyase</keyword>
<dbReference type="Gene3D" id="2.60.40.1120">
    <property type="entry name" value="Carboxypeptidase-like, regulatory domain"/>
    <property type="match status" value="1"/>
</dbReference>
<dbReference type="CDD" id="cd10316">
    <property type="entry name" value="RGL4_M"/>
    <property type="match status" value="1"/>
</dbReference>
<dbReference type="SUPFAM" id="SSF74650">
    <property type="entry name" value="Galactose mutarotase-like"/>
    <property type="match status" value="1"/>
</dbReference>
<dbReference type="SUPFAM" id="SSF49452">
    <property type="entry name" value="Starch-binding domain-like"/>
    <property type="match status" value="1"/>
</dbReference>
<evidence type="ECO:0000256" key="4">
    <source>
        <dbReference type="ARBA" id="ARBA00012437"/>
    </source>
</evidence>
<dbReference type="Pfam" id="PF14686">
    <property type="entry name" value="fn3_3"/>
    <property type="match status" value="1"/>
</dbReference>
<gene>
    <name evidence="12" type="primary">LOC103484918</name>
</gene>
<comment type="subcellular location">
    <subcellularLocation>
        <location evidence="2">Secreted</location>
    </subcellularLocation>
</comment>
<dbReference type="InterPro" id="IPR029413">
    <property type="entry name" value="RG-lyase_II"/>
</dbReference>
<comment type="similarity">
    <text evidence="3">Belongs to the polysaccharide lyase 4 family.</text>
</comment>
<dbReference type="CDD" id="cd10320">
    <property type="entry name" value="RGL4_N"/>
    <property type="match status" value="1"/>
</dbReference>
<dbReference type="GO" id="GO:0102210">
    <property type="term" value="F:rhamnogalacturonan endolyase activity"/>
    <property type="evidence" value="ECO:0007669"/>
    <property type="project" value="UniProtKB-EC"/>
</dbReference>
<dbReference type="InterPro" id="IPR011013">
    <property type="entry name" value="Gal_mutarotase_sf_dom"/>
</dbReference>
<keyword evidence="5" id="KW-0964">Secreted</keyword>
<organism evidence="11 12">
    <name type="scientific">Cucumis melo</name>
    <name type="common">Muskmelon</name>
    <dbReference type="NCBI Taxonomy" id="3656"/>
    <lineage>
        <taxon>Eukaryota</taxon>
        <taxon>Viridiplantae</taxon>
        <taxon>Streptophyta</taxon>
        <taxon>Embryophyta</taxon>
        <taxon>Tracheophyta</taxon>
        <taxon>Spermatophyta</taxon>
        <taxon>Magnoliopsida</taxon>
        <taxon>eudicotyledons</taxon>
        <taxon>Gunneridae</taxon>
        <taxon>Pentapetalae</taxon>
        <taxon>rosids</taxon>
        <taxon>fabids</taxon>
        <taxon>Cucurbitales</taxon>
        <taxon>Cucurbitaceae</taxon>
        <taxon>Benincaseae</taxon>
        <taxon>Cucumis</taxon>
    </lineage>
</organism>
<evidence type="ECO:0000259" key="9">
    <source>
        <dbReference type="Pfam" id="PF14683"/>
    </source>
</evidence>
<accession>A0A1S3B1X3</accession>
<keyword evidence="6 8" id="KW-0732">Signal</keyword>
<dbReference type="InterPro" id="IPR013784">
    <property type="entry name" value="Carb-bd-like_fold"/>
</dbReference>
<proteinExistence type="inferred from homology"/>
<dbReference type="Gene3D" id="2.60.120.260">
    <property type="entry name" value="Galactose-binding domain-like"/>
    <property type="match status" value="1"/>
</dbReference>
<evidence type="ECO:0000256" key="3">
    <source>
        <dbReference type="ARBA" id="ARBA00010418"/>
    </source>
</evidence>
<evidence type="ECO:0000256" key="1">
    <source>
        <dbReference type="ARBA" id="ARBA00001324"/>
    </source>
</evidence>
<dbReference type="KEGG" id="cmo:103484918"/>
<name>A0A1S3B1X3_CUCME</name>
<dbReference type="InterPro" id="IPR010325">
    <property type="entry name" value="Rhamnogal_lyase"/>
</dbReference>
<dbReference type="InterPro" id="IPR014718">
    <property type="entry name" value="GH-type_carb-bd"/>
</dbReference>
<feature type="signal peptide" evidence="8">
    <location>
        <begin position="1"/>
        <end position="37"/>
    </location>
</feature>
<evidence type="ECO:0000256" key="2">
    <source>
        <dbReference type="ARBA" id="ARBA00004613"/>
    </source>
</evidence>
<evidence type="ECO:0000256" key="7">
    <source>
        <dbReference type="ARBA" id="ARBA00023239"/>
    </source>
</evidence>
<dbReference type="PANTHER" id="PTHR32018">
    <property type="entry name" value="RHAMNOGALACTURONATE LYASE FAMILY PROTEIN"/>
    <property type="match status" value="1"/>
</dbReference>
<dbReference type="Proteomes" id="UP001652600">
    <property type="component" value="Chromosome 8"/>
</dbReference>
<evidence type="ECO:0000259" key="10">
    <source>
        <dbReference type="Pfam" id="PF14686"/>
    </source>
</evidence>
<dbReference type="SUPFAM" id="SSF49785">
    <property type="entry name" value="Galactose-binding domain-like"/>
    <property type="match status" value="1"/>
</dbReference>
<dbReference type="RefSeq" id="XP_008440517.2">
    <property type="nucleotide sequence ID" value="XM_008442295.2"/>
</dbReference>
<dbReference type="GO" id="GO:0005576">
    <property type="term" value="C:extracellular region"/>
    <property type="evidence" value="ECO:0007669"/>
    <property type="project" value="UniProtKB-SubCell"/>
</dbReference>
<evidence type="ECO:0000313" key="11">
    <source>
        <dbReference type="Proteomes" id="UP001652600"/>
    </source>
</evidence>
<dbReference type="GeneID" id="103484918"/>
<sequence>MEIKNAKIRTTQHKKLRRFSTMAALLFLFFGLALAMAVPVPQQQDFSQQILVENNNKTMLSRDVTLELQNHGQVIIDNGIVRVTFSRPDGNVIALKYKGIDNLLEIHNVHYNRGYWDVVWNRPNKASATDRVRATNFKVITANNDQVELSFTKTWDPSDASSLPLNIDKRYIVRRGDSGFYSYGIFERLNGWPQIDVDQIRIAYKLLGDKFHYMAVSDDRQRMMPTAEDRLAGKPLDYPEAVLLTRPADPSFQGEVDDKYQYSLENMENRVHGWESSDPHVGFWMITPSDEFRTAGPVKQDLTSHVGPITLSMFVSTHYAGKDVSMRFREGEAWKKVFGPVFTYLNSDPTGNDNPGSLWEDAKNQMTIETSRWPYNFVESREFPSSDQRGSLRGQLLVRDRYAKYPQMWADSAYVGLAAPGELGSWQRESKGYQFWTRADEHGYFSIDNIRSGTYNLYAWVPGVLGDYKYDKEITITPRSSTNLNLLVFDPPRQGPTLWEIGIPDRKAAEFYIPSPRPTLMNRFYNDSKIHIHDDNFRQYGLWERYAELYPHQDLVYNVDTDDYHRNWFFAHVTRATNSGIYEATTWQIVFHLQRPKKIGNYMLRLALASSTEAVIDIRFNNPSTKRPHFTTGYWSSGKDNAIARHGIHGLYWLFNFKVPSQYLVEGENVIYLTQRRHTGAFQGVMYDYIRFEDVE</sequence>
<reference evidence="12" key="1">
    <citation type="submission" date="2025-08" db="UniProtKB">
        <authorList>
            <consortium name="RefSeq"/>
        </authorList>
    </citation>
    <scope>IDENTIFICATION</scope>
    <source>
        <tissue evidence="12">Stem</tissue>
    </source>
</reference>
<dbReference type="InterPro" id="IPR029411">
    <property type="entry name" value="RG-lyase_III"/>
</dbReference>
<evidence type="ECO:0000256" key="8">
    <source>
        <dbReference type="SAM" id="SignalP"/>
    </source>
</evidence>
<dbReference type="InterPro" id="IPR008979">
    <property type="entry name" value="Galactose-bd-like_sf"/>
</dbReference>
<dbReference type="PANTHER" id="PTHR32018:SF6">
    <property type="entry name" value="RHAMNOGALACTURONAN ENDOLYASE"/>
    <property type="match status" value="1"/>
</dbReference>
<feature type="domain" description="Rhamnogalacturonan lyase" evidence="9">
    <location>
        <begin position="497"/>
        <end position="692"/>
    </location>
</feature>